<evidence type="ECO:0000256" key="6">
    <source>
        <dbReference type="SAM" id="Phobius"/>
    </source>
</evidence>
<evidence type="ECO:0000256" key="4">
    <source>
        <dbReference type="ARBA" id="ARBA00023136"/>
    </source>
</evidence>
<feature type="transmembrane region" description="Helical" evidence="6">
    <location>
        <begin position="159"/>
        <end position="184"/>
    </location>
</feature>
<dbReference type="EMBL" id="PDNA01000119">
    <property type="protein sequence ID" value="PGH12345.1"/>
    <property type="molecule type" value="Genomic_DNA"/>
</dbReference>
<dbReference type="InterPro" id="IPR051694">
    <property type="entry name" value="Immunoregulatory_rcpt-like"/>
</dbReference>
<reference evidence="7 8" key="1">
    <citation type="submission" date="2017-10" db="EMBL/GenBank/DDBJ databases">
        <title>Comparative genomics in systemic dimorphic fungi from Ajellomycetaceae.</title>
        <authorList>
            <person name="Munoz J.F."/>
            <person name="Mcewen J.G."/>
            <person name="Clay O.K."/>
            <person name="Cuomo C.A."/>
        </authorList>
    </citation>
    <scope>NUCLEOTIDE SEQUENCE [LARGE SCALE GENOMIC DNA]</scope>
    <source>
        <strain evidence="7 8">UAMH7299</strain>
    </source>
</reference>
<proteinExistence type="predicted"/>
<protein>
    <submittedName>
        <fullName evidence="7">Uncharacterized protein</fullName>
    </submittedName>
</protein>
<evidence type="ECO:0000256" key="3">
    <source>
        <dbReference type="ARBA" id="ARBA00022989"/>
    </source>
</evidence>
<dbReference type="STRING" id="1447883.A0A2B7XTT0"/>
<comment type="subcellular location">
    <subcellularLocation>
        <location evidence="1">Membrane</location>
        <topology evidence="1">Single-pass membrane protein</topology>
    </subcellularLocation>
</comment>
<keyword evidence="8" id="KW-1185">Reference proteome</keyword>
<dbReference type="GO" id="GO:0071944">
    <property type="term" value="C:cell periphery"/>
    <property type="evidence" value="ECO:0007669"/>
    <property type="project" value="UniProtKB-ARBA"/>
</dbReference>
<evidence type="ECO:0000256" key="1">
    <source>
        <dbReference type="ARBA" id="ARBA00004167"/>
    </source>
</evidence>
<evidence type="ECO:0000313" key="8">
    <source>
        <dbReference type="Proteomes" id="UP000224634"/>
    </source>
</evidence>
<dbReference type="GO" id="GO:0016020">
    <property type="term" value="C:membrane"/>
    <property type="evidence" value="ECO:0007669"/>
    <property type="project" value="UniProtKB-SubCell"/>
</dbReference>
<sequence>MISKEFSFHYLAFTPYILLLCSLIHITIGTTTISTFIDVECKQSYDSFDGPNGYPDGLCTELKKNGLIGSFQVIQQDPGCSVSIYSPNADPNSPCSSAVTELAEIAKCYNASWAYYSIDMCSPPSSERSGTATLVTTATSSASASSKPDASDMSSGPNVAAIAGGVGGGVGLIIILNVAFWIFFIRRRRRRTQEEQASMHLQQTAMPPKKRAQYDAFSDPSEIPPAVPPKSDSYHELESPRIPAAGSTMEPVELPDHGAMLGKK</sequence>
<keyword evidence="4 6" id="KW-0472">Membrane</keyword>
<gene>
    <name evidence="7" type="ORF">AJ80_06755</name>
</gene>
<accession>A0A2B7XTT0</accession>
<feature type="region of interest" description="Disordered" evidence="5">
    <location>
        <begin position="195"/>
        <end position="264"/>
    </location>
</feature>
<dbReference type="PANTHER" id="PTHR15549">
    <property type="entry name" value="PAIRED IMMUNOGLOBULIN-LIKE TYPE 2 RECEPTOR"/>
    <property type="match status" value="1"/>
</dbReference>
<evidence type="ECO:0000256" key="2">
    <source>
        <dbReference type="ARBA" id="ARBA00022692"/>
    </source>
</evidence>
<comment type="caution">
    <text evidence="7">The sequence shown here is derived from an EMBL/GenBank/DDBJ whole genome shotgun (WGS) entry which is preliminary data.</text>
</comment>
<dbReference type="PANTHER" id="PTHR15549:SF27">
    <property type="entry name" value="CHITIN-BINDING TYPE-1 DOMAIN-CONTAINING PROTEIN"/>
    <property type="match status" value="1"/>
</dbReference>
<dbReference type="OrthoDB" id="4157427at2759"/>
<dbReference type="AlphaFoldDB" id="A0A2B7XTT0"/>
<keyword evidence="2 6" id="KW-0812">Transmembrane</keyword>
<organism evidence="7 8">
    <name type="scientific">Polytolypa hystricis (strain UAMH7299)</name>
    <dbReference type="NCBI Taxonomy" id="1447883"/>
    <lineage>
        <taxon>Eukaryota</taxon>
        <taxon>Fungi</taxon>
        <taxon>Dikarya</taxon>
        <taxon>Ascomycota</taxon>
        <taxon>Pezizomycotina</taxon>
        <taxon>Eurotiomycetes</taxon>
        <taxon>Eurotiomycetidae</taxon>
        <taxon>Onygenales</taxon>
        <taxon>Onygenales incertae sedis</taxon>
        <taxon>Polytolypa</taxon>
    </lineage>
</organism>
<feature type="compositionally biased region" description="Polar residues" evidence="5">
    <location>
        <begin position="195"/>
        <end position="205"/>
    </location>
</feature>
<keyword evidence="3 6" id="KW-1133">Transmembrane helix</keyword>
<evidence type="ECO:0000256" key="5">
    <source>
        <dbReference type="SAM" id="MobiDB-lite"/>
    </source>
</evidence>
<feature type="transmembrane region" description="Helical" evidence="6">
    <location>
        <begin position="7"/>
        <end position="28"/>
    </location>
</feature>
<dbReference type="Proteomes" id="UP000224634">
    <property type="component" value="Unassembled WGS sequence"/>
</dbReference>
<name>A0A2B7XTT0_POLH7</name>
<evidence type="ECO:0000313" key="7">
    <source>
        <dbReference type="EMBL" id="PGH12345.1"/>
    </source>
</evidence>